<feature type="transmembrane region" description="Helical" evidence="1">
    <location>
        <begin position="312"/>
        <end position="329"/>
    </location>
</feature>
<name>A0A3N1XS37_9FIRM</name>
<keyword evidence="1" id="KW-0472">Membrane</keyword>
<reference evidence="2 3" key="1">
    <citation type="submission" date="2018-11" db="EMBL/GenBank/DDBJ databases">
        <title>Genomic Encyclopedia of Type Strains, Phase IV (KMG-IV): sequencing the most valuable type-strain genomes for metagenomic binning, comparative biology and taxonomic classification.</title>
        <authorList>
            <person name="Goeker M."/>
        </authorList>
    </citation>
    <scope>NUCLEOTIDE SEQUENCE [LARGE SCALE GENOMIC DNA]</scope>
    <source>
        <strain evidence="2 3">DSM 26537</strain>
    </source>
</reference>
<feature type="transmembrane region" description="Helical" evidence="1">
    <location>
        <begin position="271"/>
        <end position="291"/>
    </location>
</feature>
<feature type="transmembrane region" description="Helical" evidence="1">
    <location>
        <begin position="38"/>
        <end position="61"/>
    </location>
</feature>
<evidence type="ECO:0000256" key="1">
    <source>
        <dbReference type="SAM" id="Phobius"/>
    </source>
</evidence>
<keyword evidence="3" id="KW-1185">Reference proteome</keyword>
<evidence type="ECO:0000313" key="2">
    <source>
        <dbReference type="EMBL" id="ROR29446.1"/>
    </source>
</evidence>
<sequence length="330" mass="36969">MHVSKRSILNISFVLFLILMFIYPIATIKGATSGLLLWFNTVLPNLLPFIIVSNIIIKLNITDYICNVFRPVFEKIFKVSRNGCYPIIIGLMSGYPLGAKTCGDMVTLKKISKAEGQYLLALCNNASITYIINYIAITTLKEPSLQYVILGIIYMSSFVSSLLSLKIFHLQWDISAHNDMQQQSSHIKKAFNFREIIDNSIMNGFEVITKVGGYIILFSVISYIMITITSTDNLNAPPFILEIIKFTRLFIMGILEITTGTYLIGGANISFHAKFLLIVTITALGGFSSLAQTYSVLHQSNLSIKIYIKTKIMNAVIASIISYCYILIFL</sequence>
<dbReference type="AlphaFoldDB" id="A0A3N1XS37"/>
<accession>A0A3N1XS37</accession>
<feature type="transmembrane region" description="Helical" evidence="1">
    <location>
        <begin position="147"/>
        <end position="168"/>
    </location>
</feature>
<feature type="transmembrane region" description="Helical" evidence="1">
    <location>
        <begin position="118"/>
        <end position="140"/>
    </location>
</feature>
<dbReference type="EMBL" id="RJVG01000003">
    <property type="protein sequence ID" value="ROR29446.1"/>
    <property type="molecule type" value="Genomic_DNA"/>
</dbReference>
<comment type="caution">
    <text evidence="2">The sequence shown here is derived from an EMBL/GenBank/DDBJ whole genome shotgun (WGS) entry which is preliminary data.</text>
</comment>
<feature type="transmembrane region" description="Helical" evidence="1">
    <location>
        <begin position="211"/>
        <end position="234"/>
    </location>
</feature>
<keyword evidence="1" id="KW-0812">Transmembrane</keyword>
<keyword evidence="1" id="KW-1133">Transmembrane helix</keyword>
<organism evidence="2 3">
    <name type="scientific">Mobilisporobacter senegalensis</name>
    <dbReference type="NCBI Taxonomy" id="1329262"/>
    <lineage>
        <taxon>Bacteria</taxon>
        <taxon>Bacillati</taxon>
        <taxon>Bacillota</taxon>
        <taxon>Clostridia</taxon>
        <taxon>Lachnospirales</taxon>
        <taxon>Lachnospiraceae</taxon>
        <taxon>Mobilisporobacter</taxon>
    </lineage>
</organism>
<feature type="transmembrane region" description="Helical" evidence="1">
    <location>
        <begin position="7"/>
        <end position="26"/>
    </location>
</feature>
<dbReference type="RefSeq" id="WP_123608881.1">
    <property type="nucleotide sequence ID" value="NZ_RJVG01000003.1"/>
</dbReference>
<feature type="transmembrane region" description="Helical" evidence="1">
    <location>
        <begin position="246"/>
        <end position="265"/>
    </location>
</feature>
<evidence type="ECO:0000313" key="3">
    <source>
        <dbReference type="Proteomes" id="UP000273083"/>
    </source>
</evidence>
<dbReference type="Proteomes" id="UP000273083">
    <property type="component" value="Unassembled WGS sequence"/>
</dbReference>
<protein>
    <submittedName>
        <fullName evidence="2">Sporulation integral membrane protein YlbJ</fullName>
    </submittedName>
</protein>
<proteinExistence type="predicted"/>
<dbReference type="OrthoDB" id="1645614at2"/>
<gene>
    <name evidence="2" type="ORF">EDD66_103384</name>
</gene>